<comment type="cofactor">
    <cofactor evidence="1 6 7">
        <name>pyridoxal 5'-phosphate</name>
        <dbReference type="ChEBI" id="CHEBI:597326"/>
    </cofactor>
</comment>
<dbReference type="InterPro" id="IPR015424">
    <property type="entry name" value="PyrdxlP-dep_Trfase"/>
</dbReference>
<dbReference type="Gene3D" id="3.40.640.10">
    <property type="entry name" value="Type I PLP-dependent aspartate aminotransferase-like (Major domain)"/>
    <property type="match status" value="1"/>
</dbReference>
<keyword evidence="8" id="KW-0032">Aminotransferase</keyword>
<proteinExistence type="inferred from homology"/>
<dbReference type="GO" id="GO:0019752">
    <property type="term" value="P:carboxylic acid metabolic process"/>
    <property type="evidence" value="ECO:0007669"/>
    <property type="project" value="InterPro"/>
</dbReference>
<sequence length="475" mass="52691">MTPDEFRRHGHAMIDLIADYRQNIEQRPVHPNTMPGEIKASLPMTAPEKGESFEHIMADVETLVMPGLLHWQHPHFFGYFPSNVELSSVLGDCLSTGLGVIGLSWQSSPALTEIEEVTTNWLLKMIGLSDTWSGVIQDSASTATLVALISARERTSDYALMQDGMQNSDAPLIVYTSQEAHSGVNKAAMLAGFGLNNIRLVATDEHNALSPRALEKAIQQDLTDGNRPCIVIATTGTTAATAMDPLDAIGDISQKYGLWMHVDSAMAGSAMILPEFRHLWHGIEKADSVVLNPHKWLGAAFDCSVYCVRDSEHLIRIMSTNPSFLQSTADGQVRNYRDWGIPLGRRFRALKLWFLIREQGVEGLQARLRRDIDNARWLAEQMAEHEDWKLVAPLNLQTLCVRHEPDGLQGEALDIYTRSWAETLNQSGNAYVTTATLGGRWMVRISIGTLGTERRHVKALWSQLQQLVSDTSAAA</sequence>
<dbReference type="GO" id="GO:0005737">
    <property type="term" value="C:cytoplasm"/>
    <property type="evidence" value="ECO:0007669"/>
    <property type="project" value="TreeGrafter"/>
</dbReference>
<dbReference type="InterPro" id="IPR010977">
    <property type="entry name" value="Aromatic_deC"/>
</dbReference>
<evidence type="ECO:0000256" key="2">
    <source>
        <dbReference type="ARBA" id="ARBA00009533"/>
    </source>
</evidence>
<keyword evidence="5 7" id="KW-0456">Lyase</keyword>
<dbReference type="Gene3D" id="3.90.1150.10">
    <property type="entry name" value="Aspartate Aminotransferase, domain 1"/>
    <property type="match status" value="1"/>
</dbReference>
<comment type="caution">
    <text evidence="8">The sequence shown here is derived from an EMBL/GenBank/DDBJ whole genome shotgun (WGS) entry which is preliminary data.</text>
</comment>
<dbReference type="GO" id="GO:0016831">
    <property type="term" value="F:carboxy-lyase activity"/>
    <property type="evidence" value="ECO:0007669"/>
    <property type="project" value="UniProtKB-KW"/>
</dbReference>
<dbReference type="EMBL" id="JAUEHU010000006">
    <property type="protein sequence ID" value="MDN0087425.1"/>
    <property type="molecule type" value="Genomic_DNA"/>
</dbReference>
<dbReference type="InterPro" id="IPR021115">
    <property type="entry name" value="Pyridoxal-P_BS"/>
</dbReference>
<comment type="similarity">
    <text evidence="2 7">Belongs to the group II decarboxylase family.</text>
</comment>
<evidence type="ECO:0000256" key="1">
    <source>
        <dbReference type="ARBA" id="ARBA00001933"/>
    </source>
</evidence>
<dbReference type="GO" id="GO:0006520">
    <property type="term" value="P:amino acid metabolic process"/>
    <property type="evidence" value="ECO:0007669"/>
    <property type="project" value="InterPro"/>
</dbReference>
<evidence type="ECO:0000256" key="4">
    <source>
        <dbReference type="ARBA" id="ARBA00022898"/>
    </source>
</evidence>
<evidence type="ECO:0000256" key="7">
    <source>
        <dbReference type="RuleBase" id="RU000382"/>
    </source>
</evidence>
<feature type="modified residue" description="N6-(pyridoxal phosphate)lysine" evidence="6">
    <location>
        <position position="295"/>
    </location>
</feature>
<dbReference type="AlphaFoldDB" id="A0AAW7K7K4"/>
<dbReference type="Gene3D" id="1.20.1340.10">
    <property type="entry name" value="dopa decarboxylase, N-terminal domain"/>
    <property type="match status" value="1"/>
</dbReference>
<keyword evidence="3" id="KW-0210">Decarboxylase</keyword>
<dbReference type="PANTHER" id="PTHR11999">
    <property type="entry name" value="GROUP II PYRIDOXAL-5-PHOSPHATE DECARBOXYLASE"/>
    <property type="match status" value="1"/>
</dbReference>
<evidence type="ECO:0000256" key="3">
    <source>
        <dbReference type="ARBA" id="ARBA00022793"/>
    </source>
</evidence>
<dbReference type="GO" id="GO:0030170">
    <property type="term" value="F:pyridoxal phosphate binding"/>
    <property type="evidence" value="ECO:0007669"/>
    <property type="project" value="InterPro"/>
</dbReference>
<name>A0AAW7K7K4_9GAMM</name>
<reference evidence="8" key="1">
    <citation type="submission" date="2023-06" db="EMBL/GenBank/DDBJ databases">
        <authorList>
            <person name="Polev D.E."/>
            <person name="Saitova A.T."/>
            <person name="Bogumilchik E.A."/>
            <person name="Kokorina G.I."/>
            <person name="Voskresenskaia E.A."/>
        </authorList>
    </citation>
    <scope>NUCLEOTIDE SEQUENCE</scope>
    <source>
        <strain evidence="8">2145 StPb PI</strain>
    </source>
</reference>
<accession>A0AAW7K7K4</accession>
<protein>
    <submittedName>
        <fullName evidence="8">Aminotransferase class V-fold PLP-dependent enzyme</fullName>
    </submittedName>
</protein>
<keyword evidence="8" id="KW-0808">Transferase</keyword>
<organism evidence="8 9">
    <name type="scientific">Yersinia nurmii</name>
    <dbReference type="NCBI Taxonomy" id="685706"/>
    <lineage>
        <taxon>Bacteria</taxon>
        <taxon>Pseudomonadati</taxon>
        <taxon>Pseudomonadota</taxon>
        <taxon>Gammaproteobacteria</taxon>
        <taxon>Enterobacterales</taxon>
        <taxon>Yersiniaceae</taxon>
        <taxon>Yersinia</taxon>
    </lineage>
</organism>
<dbReference type="InterPro" id="IPR002129">
    <property type="entry name" value="PyrdxlP-dep_de-COase"/>
</dbReference>
<evidence type="ECO:0000256" key="5">
    <source>
        <dbReference type="ARBA" id="ARBA00023239"/>
    </source>
</evidence>
<dbReference type="InterPro" id="IPR015421">
    <property type="entry name" value="PyrdxlP-dep_Trfase_major"/>
</dbReference>
<dbReference type="PRINTS" id="PR00800">
    <property type="entry name" value="YHDCRBOXLASE"/>
</dbReference>
<dbReference type="PROSITE" id="PS00392">
    <property type="entry name" value="DDC_GAD_HDC_YDC"/>
    <property type="match status" value="1"/>
</dbReference>
<dbReference type="GO" id="GO:0008483">
    <property type="term" value="F:transaminase activity"/>
    <property type="evidence" value="ECO:0007669"/>
    <property type="project" value="UniProtKB-KW"/>
</dbReference>
<dbReference type="PANTHER" id="PTHR11999:SF70">
    <property type="entry name" value="MIP05841P"/>
    <property type="match status" value="1"/>
</dbReference>
<keyword evidence="4 6" id="KW-0663">Pyridoxal phosphate</keyword>
<gene>
    <name evidence="8" type="ORF">QVN42_08460</name>
</gene>
<dbReference type="SUPFAM" id="SSF53383">
    <property type="entry name" value="PLP-dependent transferases"/>
    <property type="match status" value="1"/>
</dbReference>
<dbReference type="InterPro" id="IPR015422">
    <property type="entry name" value="PyrdxlP-dep_Trfase_small"/>
</dbReference>
<evidence type="ECO:0000313" key="9">
    <source>
        <dbReference type="Proteomes" id="UP001167864"/>
    </source>
</evidence>
<dbReference type="RefSeq" id="WP_289817860.1">
    <property type="nucleotide sequence ID" value="NZ_JAUEHU010000006.1"/>
</dbReference>
<evidence type="ECO:0000313" key="8">
    <source>
        <dbReference type="EMBL" id="MDN0087425.1"/>
    </source>
</evidence>
<dbReference type="Pfam" id="PF00282">
    <property type="entry name" value="Pyridoxal_deC"/>
    <property type="match status" value="1"/>
</dbReference>
<dbReference type="Proteomes" id="UP001167864">
    <property type="component" value="Unassembled WGS sequence"/>
</dbReference>
<evidence type="ECO:0000256" key="6">
    <source>
        <dbReference type="PIRSR" id="PIRSR602129-50"/>
    </source>
</evidence>